<proteinExistence type="predicted"/>
<evidence type="ECO:0000313" key="2">
    <source>
        <dbReference type="Proteomes" id="UP001164539"/>
    </source>
</evidence>
<comment type="caution">
    <text evidence="1">The sequence shown here is derived from an EMBL/GenBank/DDBJ whole genome shotgun (WGS) entry which is preliminary data.</text>
</comment>
<evidence type="ECO:0000313" key="1">
    <source>
        <dbReference type="EMBL" id="KAJ4727964.1"/>
    </source>
</evidence>
<accession>A0ACC1YY42</accession>
<protein>
    <submittedName>
        <fullName evidence="1">Mannan endo-1,4-beta-mannosidase 4-like</fullName>
    </submittedName>
</protein>
<sequence length="200" mass="22890">MPAGTRRLFSYFYLIFLALLVIFQHGNDHLVKAYYSNHGFVQTNGSRFSVNGKPLFLNGFNAYWMMYFAADPSTRVKVTAAFEQANKYGMNIARTWAFGDGGYRALQNSPGSYNEDAFKGLDFVVSEARKYGVYVILSLVNNFKDYGGRAKYVEWARERGQSLKDDDEFYTNSLVKQYYKNHVKAVLTRINTITGVAYKD</sequence>
<gene>
    <name evidence="1" type="ORF">OWV82_000979</name>
</gene>
<dbReference type="Proteomes" id="UP001164539">
    <property type="component" value="Chromosome 1"/>
</dbReference>
<dbReference type="EMBL" id="CM051394">
    <property type="protein sequence ID" value="KAJ4727964.1"/>
    <property type="molecule type" value="Genomic_DNA"/>
</dbReference>
<organism evidence="1 2">
    <name type="scientific">Melia azedarach</name>
    <name type="common">Chinaberry tree</name>
    <dbReference type="NCBI Taxonomy" id="155640"/>
    <lineage>
        <taxon>Eukaryota</taxon>
        <taxon>Viridiplantae</taxon>
        <taxon>Streptophyta</taxon>
        <taxon>Embryophyta</taxon>
        <taxon>Tracheophyta</taxon>
        <taxon>Spermatophyta</taxon>
        <taxon>Magnoliopsida</taxon>
        <taxon>eudicotyledons</taxon>
        <taxon>Gunneridae</taxon>
        <taxon>Pentapetalae</taxon>
        <taxon>rosids</taxon>
        <taxon>malvids</taxon>
        <taxon>Sapindales</taxon>
        <taxon>Meliaceae</taxon>
        <taxon>Melia</taxon>
    </lineage>
</organism>
<keyword evidence="2" id="KW-1185">Reference proteome</keyword>
<reference evidence="1 2" key="1">
    <citation type="journal article" date="2023" name="Science">
        <title>Complex scaffold remodeling in plant triterpene biosynthesis.</title>
        <authorList>
            <person name="De La Pena R."/>
            <person name="Hodgson H."/>
            <person name="Liu J.C."/>
            <person name="Stephenson M.J."/>
            <person name="Martin A.C."/>
            <person name="Owen C."/>
            <person name="Harkess A."/>
            <person name="Leebens-Mack J."/>
            <person name="Jimenez L.E."/>
            <person name="Osbourn A."/>
            <person name="Sattely E.S."/>
        </authorList>
    </citation>
    <scope>NUCLEOTIDE SEQUENCE [LARGE SCALE GENOMIC DNA]</scope>
    <source>
        <strain evidence="2">cv. JPN11</strain>
        <tissue evidence="1">Leaf</tissue>
    </source>
</reference>
<name>A0ACC1YY42_MELAZ</name>